<dbReference type="Gene3D" id="1.10.630.10">
    <property type="entry name" value="Cytochrome P450"/>
    <property type="match status" value="2"/>
</dbReference>
<evidence type="ECO:0000256" key="14">
    <source>
        <dbReference type="SAM" id="Phobius"/>
    </source>
</evidence>
<name>A0A8W8NHU1_MAGGI</name>
<keyword evidence="9" id="KW-0560">Oxidoreductase</keyword>
<evidence type="ECO:0000313" key="15">
    <source>
        <dbReference type="EnsemblMetazoa" id="G5872.9:cds"/>
    </source>
</evidence>
<dbReference type="GO" id="GO:0004497">
    <property type="term" value="F:monooxygenase activity"/>
    <property type="evidence" value="ECO:0007669"/>
    <property type="project" value="UniProtKB-KW"/>
</dbReference>
<dbReference type="InterPro" id="IPR002401">
    <property type="entry name" value="Cyt_P450_E_grp-I"/>
</dbReference>
<keyword evidence="14" id="KW-1133">Transmembrane helix</keyword>
<dbReference type="InterPro" id="IPR036396">
    <property type="entry name" value="Cyt_P450_sf"/>
</dbReference>
<keyword evidence="16" id="KW-1185">Reference proteome</keyword>
<dbReference type="SUPFAM" id="SSF48264">
    <property type="entry name" value="Cytochrome P450"/>
    <property type="match status" value="2"/>
</dbReference>
<dbReference type="GO" id="GO:0005506">
    <property type="term" value="F:iron ion binding"/>
    <property type="evidence" value="ECO:0007669"/>
    <property type="project" value="InterPro"/>
</dbReference>
<dbReference type="GO" id="GO:0016705">
    <property type="term" value="F:oxidoreductase activity, acting on paired donors, with incorporation or reduction of molecular oxygen"/>
    <property type="evidence" value="ECO:0007669"/>
    <property type="project" value="InterPro"/>
</dbReference>
<keyword evidence="5 13" id="KW-0349">Heme</keyword>
<keyword evidence="12 14" id="KW-0472">Membrane</keyword>
<comment type="cofactor">
    <cofactor evidence="1 13">
        <name>heme</name>
        <dbReference type="ChEBI" id="CHEBI:30413"/>
    </cofactor>
</comment>
<dbReference type="Pfam" id="PF00067">
    <property type="entry name" value="p450"/>
    <property type="match status" value="1"/>
</dbReference>
<evidence type="ECO:0000256" key="3">
    <source>
        <dbReference type="ARBA" id="ARBA00004406"/>
    </source>
</evidence>
<sequence length="856" mass="99057">MERQVALFSDFWTILGASSILSLCAYAATRALWGRRYRLPPGPWAWPIIGNLPQLRGKEGFYHYVRRFRKTYGDIFRLKMGVHEVVFVFGHQHVQKVLCKNGALTTRRPNWMYIPNKIFKGKGILWSNGDTWKALQDVLKSAQGDSRVVTSLQRYLAAEYDVFQSHVKDTSSAYDLEFLIRQTSFNFLSAFLVGKRYSYNDPAMIEIRDRLAELGDSTASANLENYLPFLASFERTKFQKAADNHEIIFNRFREIMREKRNTPKDPPTDFLQFYLSNYEQEGSKNDISESDLLQTLIDMYCAGKDNLLLSTKWILMALVKYPEVQSKCRSEIHQVIGRGQRVQSQDRSRTPYTVATIKEIQRLYSPVTFTVFHYPEKDIQVGGYDIPKDTLMMIECKAPCQDKQFWKDPDEFNPDRFIGLDGEQKLPQGCFMPYGTGPRYCIGKYVADMFMYSLVANILQNFKITTKHPEQPLSFENAFSILWSNGDTWKALQDVLKLAQEDSRVVTSLQRYQAAEYDVFQSHVKDTSSAYDLEFLIRKTSFNFLSAFLLGKRHGHGDPASMNEIRNRLAELFAFTQSGNPENYLPFLANFERAKINRAAANHEIIFNRFREIIQKKRDNPEDPPTDFLQIYLSNYEQEGSKNDISEADLLQTLIDMFTAGEVNLFMSTKWILMALVKYPEVQSKCRSEMRQVIGQGQRVQSQDRSRTPYTVATIKEIQRLYSPVPFTVFHCPIQDIQVGGYDIPKDTFMIIDCKSTCRDRQVWKDPDIFNPDRFLGIDLEGQLPERCFSPYGAGPRYCIGKYVADMFMYSLVANILQNFKITTKHPEQPLSFEDVYCLFGLQPLHFSEVTLVPLE</sequence>
<keyword evidence="11" id="KW-0503">Monooxygenase</keyword>
<protein>
    <submittedName>
        <fullName evidence="15">Uncharacterized protein</fullName>
    </submittedName>
</protein>
<dbReference type="Proteomes" id="UP000005408">
    <property type="component" value="Unassembled WGS sequence"/>
</dbReference>
<reference evidence="15" key="1">
    <citation type="submission" date="2022-08" db="UniProtKB">
        <authorList>
            <consortium name="EnsemblMetazoa"/>
        </authorList>
    </citation>
    <scope>IDENTIFICATION</scope>
    <source>
        <strain evidence="15">05x7-T-G4-1.051#20</strain>
    </source>
</reference>
<dbReference type="PANTHER" id="PTHR24303:SF31">
    <property type="entry name" value="CYTOCHROME P450 307A1-RELATED"/>
    <property type="match status" value="1"/>
</dbReference>
<dbReference type="EnsemblMetazoa" id="G5872.9">
    <property type="protein sequence ID" value="G5872.9:cds"/>
    <property type="gene ID" value="G5872"/>
</dbReference>
<evidence type="ECO:0000256" key="6">
    <source>
        <dbReference type="ARBA" id="ARBA00022723"/>
    </source>
</evidence>
<comment type="similarity">
    <text evidence="4">Belongs to the cytochrome P450 family.</text>
</comment>
<evidence type="ECO:0000256" key="8">
    <source>
        <dbReference type="ARBA" id="ARBA00022848"/>
    </source>
</evidence>
<evidence type="ECO:0000256" key="2">
    <source>
        <dbReference type="ARBA" id="ARBA00004174"/>
    </source>
</evidence>
<evidence type="ECO:0000256" key="9">
    <source>
        <dbReference type="ARBA" id="ARBA00023002"/>
    </source>
</evidence>
<evidence type="ECO:0000256" key="11">
    <source>
        <dbReference type="ARBA" id="ARBA00023033"/>
    </source>
</evidence>
<dbReference type="GO" id="GO:0005789">
    <property type="term" value="C:endoplasmic reticulum membrane"/>
    <property type="evidence" value="ECO:0007669"/>
    <property type="project" value="UniProtKB-SubCell"/>
</dbReference>
<dbReference type="AlphaFoldDB" id="A0A8W8NHU1"/>
<evidence type="ECO:0000313" key="16">
    <source>
        <dbReference type="Proteomes" id="UP000005408"/>
    </source>
</evidence>
<organism evidence="15 16">
    <name type="scientific">Magallana gigas</name>
    <name type="common">Pacific oyster</name>
    <name type="synonym">Crassostrea gigas</name>
    <dbReference type="NCBI Taxonomy" id="29159"/>
    <lineage>
        <taxon>Eukaryota</taxon>
        <taxon>Metazoa</taxon>
        <taxon>Spiralia</taxon>
        <taxon>Lophotrochozoa</taxon>
        <taxon>Mollusca</taxon>
        <taxon>Bivalvia</taxon>
        <taxon>Autobranchia</taxon>
        <taxon>Pteriomorphia</taxon>
        <taxon>Ostreida</taxon>
        <taxon>Ostreoidea</taxon>
        <taxon>Ostreidae</taxon>
        <taxon>Magallana</taxon>
    </lineage>
</organism>
<evidence type="ECO:0000256" key="12">
    <source>
        <dbReference type="ARBA" id="ARBA00023136"/>
    </source>
</evidence>
<evidence type="ECO:0000256" key="5">
    <source>
        <dbReference type="ARBA" id="ARBA00022617"/>
    </source>
</evidence>
<evidence type="ECO:0000256" key="7">
    <source>
        <dbReference type="ARBA" id="ARBA00022824"/>
    </source>
</evidence>
<dbReference type="FunFam" id="1.10.630.10:FF:000238">
    <property type="entry name" value="Cytochrome P450 2A6"/>
    <property type="match status" value="1"/>
</dbReference>
<dbReference type="PRINTS" id="PR00463">
    <property type="entry name" value="EP450I"/>
</dbReference>
<evidence type="ECO:0000256" key="1">
    <source>
        <dbReference type="ARBA" id="ARBA00001971"/>
    </source>
</evidence>
<keyword evidence="8" id="KW-0492">Microsome</keyword>
<dbReference type="PRINTS" id="PR00385">
    <property type="entry name" value="P450"/>
</dbReference>
<keyword evidence="7" id="KW-0256">Endoplasmic reticulum</keyword>
<feature type="transmembrane region" description="Helical" evidence="14">
    <location>
        <begin position="12"/>
        <end position="33"/>
    </location>
</feature>
<dbReference type="GO" id="GO:0020037">
    <property type="term" value="F:heme binding"/>
    <property type="evidence" value="ECO:0007669"/>
    <property type="project" value="InterPro"/>
</dbReference>
<keyword evidence="10 13" id="KW-0408">Iron</keyword>
<evidence type="ECO:0000256" key="10">
    <source>
        <dbReference type="ARBA" id="ARBA00023004"/>
    </source>
</evidence>
<evidence type="ECO:0000256" key="13">
    <source>
        <dbReference type="PIRSR" id="PIRSR602401-1"/>
    </source>
</evidence>
<comment type="subcellular location">
    <subcellularLocation>
        <location evidence="3">Endoplasmic reticulum membrane</location>
        <topology evidence="3">Peripheral membrane protein</topology>
    </subcellularLocation>
    <subcellularLocation>
        <location evidence="2">Microsome membrane</location>
        <topology evidence="2">Peripheral membrane protein</topology>
    </subcellularLocation>
</comment>
<feature type="binding site" description="axial binding residue" evidence="13">
    <location>
        <position position="441"/>
    </location>
    <ligand>
        <name>heme</name>
        <dbReference type="ChEBI" id="CHEBI:30413"/>
    </ligand>
    <ligandPart>
        <name>Fe</name>
        <dbReference type="ChEBI" id="CHEBI:18248"/>
    </ligandPart>
</feature>
<keyword evidence="6 13" id="KW-0479">Metal-binding</keyword>
<dbReference type="PANTHER" id="PTHR24303">
    <property type="entry name" value="HEME-BINDING MONOOXYGENASE FAMILY"/>
    <property type="match status" value="1"/>
</dbReference>
<proteinExistence type="inferred from homology"/>
<dbReference type="InterPro" id="IPR001128">
    <property type="entry name" value="Cyt_P450"/>
</dbReference>
<accession>A0A8W8NHU1</accession>
<evidence type="ECO:0000256" key="4">
    <source>
        <dbReference type="ARBA" id="ARBA00010617"/>
    </source>
</evidence>
<keyword evidence="14" id="KW-0812">Transmembrane</keyword>